<dbReference type="GO" id="GO:0140662">
    <property type="term" value="F:ATP-dependent protein folding chaperone"/>
    <property type="evidence" value="ECO:0007669"/>
    <property type="project" value="InterPro"/>
</dbReference>
<accession>A0A6C0DPQ1</accession>
<keyword evidence="3" id="KW-0067">ATP-binding</keyword>
<dbReference type="InterPro" id="IPR029047">
    <property type="entry name" value="HSP70_peptide-bd_sf"/>
</dbReference>
<dbReference type="Gene3D" id="2.60.34.10">
    <property type="entry name" value="Substrate Binding Domain Of DNAk, Chain A, domain 1"/>
    <property type="match status" value="1"/>
</dbReference>
<dbReference type="Pfam" id="PF00012">
    <property type="entry name" value="HSP70"/>
    <property type="match status" value="1"/>
</dbReference>
<name>A0A6C0DPQ1_9ZZZZ</name>
<reference evidence="5" key="1">
    <citation type="journal article" date="2020" name="Nature">
        <title>Giant virus diversity and host interactions through global metagenomics.</title>
        <authorList>
            <person name="Schulz F."/>
            <person name="Roux S."/>
            <person name="Paez-Espino D."/>
            <person name="Jungbluth S."/>
            <person name="Walsh D.A."/>
            <person name="Denef V.J."/>
            <person name="McMahon K.D."/>
            <person name="Konstantinidis K.T."/>
            <person name="Eloe-Fadrosh E.A."/>
            <person name="Kyrpides N.C."/>
            <person name="Woyke T."/>
        </authorList>
    </citation>
    <scope>NUCLEOTIDE SEQUENCE</scope>
    <source>
        <strain evidence="5">GVMAG-M-3300023174-30</strain>
    </source>
</reference>
<dbReference type="FunFam" id="3.90.640.10:FF:000010">
    <property type="entry name" value="heat shock 70 kDa protein 14"/>
    <property type="match status" value="1"/>
</dbReference>
<dbReference type="Gene3D" id="3.30.420.40">
    <property type="match status" value="2"/>
</dbReference>
<dbReference type="FunFam" id="3.30.420.40:FF:000004">
    <property type="entry name" value="Molecular chaperone DnaK"/>
    <property type="match status" value="1"/>
</dbReference>
<dbReference type="SUPFAM" id="SSF100920">
    <property type="entry name" value="Heat shock protein 70kD (HSP70), peptide-binding domain"/>
    <property type="match status" value="1"/>
</dbReference>
<dbReference type="PRINTS" id="PR00301">
    <property type="entry name" value="HEATSHOCK70"/>
</dbReference>
<dbReference type="SUPFAM" id="SSF100934">
    <property type="entry name" value="Heat shock protein 70kD (HSP70), C-terminal subdomain"/>
    <property type="match status" value="1"/>
</dbReference>
<dbReference type="Gene3D" id="1.20.1270.10">
    <property type="match status" value="1"/>
</dbReference>
<evidence type="ECO:0000256" key="3">
    <source>
        <dbReference type="ARBA" id="ARBA00022840"/>
    </source>
</evidence>
<dbReference type="InterPro" id="IPR043129">
    <property type="entry name" value="ATPase_NBD"/>
</dbReference>
<dbReference type="FunFam" id="3.30.30.30:FF:000001">
    <property type="entry name" value="heat shock 70 kDa protein-like"/>
    <property type="match status" value="1"/>
</dbReference>
<evidence type="ECO:0000313" key="5">
    <source>
        <dbReference type="EMBL" id="QHT17545.1"/>
    </source>
</evidence>
<protein>
    <submittedName>
        <fullName evidence="5">Uncharacterized protein</fullName>
    </submittedName>
</protein>
<dbReference type="EMBL" id="MN739643">
    <property type="protein sequence ID" value="QHT17545.1"/>
    <property type="molecule type" value="Genomic_DNA"/>
</dbReference>
<dbReference type="NCBIfam" id="NF001413">
    <property type="entry name" value="PRK00290.1"/>
    <property type="match status" value="1"/>
</dbReference>
<sequence>MSSKEDTVGIGIDLGTTTSCVAVWIGDRVEVLPDHQTGSRIIPSYVTFTDDEKLVGDASKNVSTMYPKTTLHDIKRLIGRKYDDPYVQSDKKLWAFDITADENNKPVINVDYKNEKKKMYPEEISAMVLARLKETAEAYLGHPVKKAVVTVPAYFNDSQRQATKDACTISGMECLRIINEPTAAAIAYGLDKIAEGNKEKTILIFDEGGGTHDLSILSIDGGIFEVKATAGDTHLGGSDIDNIIVDYLCADIKKKHNKDIKENPKALKRLNIAAEKAKKNLSTTTSVPIEIDSLFDGVDYSTTISRAKFEQLAESFFNKSMEPISRVLQDAKISKSDVDEIVLVGGTTRIPKIQELLSNYFNGKQLNKSLNPDEAVAIGAAIQCAILTGQGSSRTNDLLLLDVAPLSLGIETSGGVMTKIIERNTTIPTKKSQTFSTYSDNQPGVDIKIYEGERSFVKDNNLLGSFNLSGIPPMPRGQPKIVIDLSIDVNGILEVSAKEESTGKTNNIKITNDKGRLSKEQIEEMVKAAEKFKEEDEQQKLLIEAKNELENYLYNTKNSIATKQEGAPENFDEIKAEIEPIVNEGLKWFEDNSNNKLTLDDYKNKQKEYEDKIRPLITKLYGAVPPAGAGAETSHSFTNPFQQPPPPPDGAAAKQPDIDEVD</sequence>
<dbReference type="SUPFAM" id="SSF53067">
    <property type="entry name" value="Actin-like ATPase domain"/>
    <property type="match status" value="2"/>
</dbReference>
<organism evidence="5">
    <name type="scientific">viral metagenome</name>
    <dbReference type="NCBI Taxonomy" id="1070528"/>
    <lineage>
        <taxon>unclassified sequences</taxon>
        <taxon>metagenomes</taxon>
        <taxon>organismal metagenomes</taxon>
    </lineage>
</organism>
<dbReference type="PANTHER" id="PTHR19375">
    <property type="entry name" value="HEAT SHOCK PROTEIN 70KDA"/>
    <property type="match status" value="1"/>
</dbReference>
<dbReference type="PROSITE" id="PS01036">
    <property type="entry name" value="HSP70_3"/>
    <property type="match status" value="1"/>
</dbReference>
<dbReference type="InterPro" id="IPR029048">
    <property type="entry name" value="HSP70_C_sf"/>
</dbReference>
<dbReference type="PROSITE" id="PS00297">
    <property type="entry name" value="HSP70_1"/>
    <property type="match status" value="1"/>
</dbReference>
<dbReference type="Gene3D" id="3.90.640.10">
    <property type="entry name" value="Actin, Chain A, domain 4"/>
    <property type="match status" value="1"/>
</dbReference>
<dbReference type="FunFam" id="2.60.34.10:FF:000002">
    <property type="entry name" value="Heat shock 70 kDa"/>
    <property type="match status" value="1"/>
</dbReference>
<proteinExistence type="inferred from homology"/>
<keyword evidence="2" id="KW-0547">Nucleotide-binding</keyword>
<dbReference type="AlphaFoldDB" id="A0A6C0DPQ1"/>
<feature type="region of interest" description="Disordered" evidence="4">
    <location>
        <begin position="624"/>
        <end position="662"/>
    </location>
</feature>
<comment type="similarity">
    <text evidence="1">Belongs to the heat shock protein 70 family.</text>
</comment>
<evidence type="ECO:0000256" key="2">
    <source>
        <dbReference type="ARBA" id="ARBA00022741"/>
    </source>
</evidence>
<dbReference type="Gene3D" id="3.30.30.30">
    <property type="match status" value="1"/>
</dbReference>
<dbReference type="InterPro" id="IPR013126">
    <property type="entry name" value="Hsp_70_fam"/>
</dbReference>
<evidence type="ECO:0000256" key="1">
    <source>
        <dbReference type="ARBA" id="ARBA00007381"/>
    </source>
</evidence>
<dbReference type="InterPro" id="IPR018181">
    <property type="entry name" value="Heat_shock_70_CS"/>
</dbReference>
<evidence type="ECO:0000256" key="4">
    <source>
        <dbReference type="SAM" id="MobiDB-lite"/>
    </source>
</evidence>
<dbReference type="GO" id="GO:0005524">
    <property type="term" value="F:ATP binding"/>
    <property type="evidence" value="ECO:0007669"/>
    <property type="project" value="UniProtKB-KW"/>
</dbReference>